<keyword evidence="8" id="KW-0326">Glycosidase</keyword>
<dbReference type="Gene3D" id="3.20.20.80">
    <property type="entry name" value="Glycosidases"/>
    <property type="match status" value="1"/>
</dbReference>
<dbReference type="Proteomes" id="UP000440513">
    <property type="component" value="Unassembled WGS sequence"/>
</dbReference>
<comment type="subunit">
    <text evidence="4">Homohexamer; trimer of dimers.</text>
</comment>
<feature type="domain" description="Alpha-L-arabinofuranosidase C-terminal" evidence="9">
    <location>
        <begin position="303"/>
        <end position="493"/>
    </location>
</feature>
<dbReference type="SMART" id="SM00813">
    <property type="entry name" value="Alpha-L-AF_C"/>
    <property type="match status" value="1"/>
</dbReference>
<dbReference type="GO" id="GO:0000272">
    <property type="term" value="P:polysaccharide catabolic process"/>
    <property type="evidence" value="ECO:0007669"/>
    <property type="project" value="TreeGrafter"/>
</dbReference>
<dbReference type="GO" id="GO:0046556">
    <property type="term" value="F:alpha-L-arabinofuranosidase activity"/>
    <property type="evidence" value="ECO:0007669"/>
    <property type="project" value="UniProtKB-EC"/>
</dbReference>
<reference evidence="10 11" key="1">
    <citation type="submission" date="2019-08" db="EMBL/GenBank/DDBJ databases">
        <title>In-depth cultivation of the pig gut microbiome towards novel bacterial diversity and tailored functional studies.</title>
        <authorList>
            <person name="Wylensek D."/>
            <person name="Hitch T.C.A."/>
            <person name="Clavel T."/>
        </authorList>
    </citation>
    <scope>NUCLEOTIDE SEQUENCE [LARGE SCALE GENOMIC DNA]</scope>
    <source>
        <strain evidence="10 11">BSM-380-WT-5A</strain>
    </source>
</reference>
<evidence type="ECO:0000313" key="10">
    <source>
        <dbReference type="EMBL" id="MST67035.1"/>
    </source>
</evidence>
<comment type="caution">
    <text evidence="10">The sequence shown here is derived from an EMBL/GenBank/DDBJ whole genome shotgun (WGS) entry which is preliminary data.</text>
</comment>
<evidence type="ECO:0000313" key="11">
    <source>
        <dbReference type="Proteomes" id="UP000440513"/>
    </source>
</evidence>
<comment type="similarity">
    <text evidence="3">Belongs to the glycosyl hydrolase 51 family.</text>
</comment>
<sequence>MAKFVINAERKLSHINKELQGHFSEHLGRCIYEGLYVGENSEIPNVNGMRTDVVEALKQIRIPVLRWPGGCFADEYHWKDGIGPKEGRKKIVNTHWGGVVEDNSFGTHEFFELCRQLGCETYINGNMGSGTVQEMSEWVEYMTFEGVSPMADLRTKNGHKEAWTVDYFGVGNENWGCGGNMNPDFYGNMYRRYQTYVRNYAGNKPIKKIACGANVDDYEWTEEVMKTTFRRNEPGQHGFMDGLSLHYYTHPGGWLNKGSATEFDEKKWYQTMKKTWYMDELITRHGAIMDKYDPKKEVGMIVDEWGTWYEVEPGTNPGFLYQQNTMRDALVAGINLNIFNKHSDRVKMANIAQMINVLQAVILTEGSKMIKTPTYHVFDMYKYHQDADLLDSTLETETVGLEEENMVPNLSESVSVDTDGVMHITMTNLDLEHAYPIETTILGKKVESIEAQIVTQEMHAKNTFDDPENVVVQSFEGVEKVHAGIKFTIPACSVLHIALK</sequence>
<keyword evidence="6" id="KW-0378">Hydrolase</keyword>
<evidence type="ECO:0000256" key="3">
    <source>
        <dbReference type="ARBA" id="ARBA00007186"/>
    </source>
</evidence>
<keyword evidence="7" id="KW-0119">Carbohydrate metabolism</keyword>
<dbReference type="InterPro" id="IPR013780">
    <property type="entry name" value="Glyco_hydro_b"/>
</dbReference>
<keyword evidence="11" id="KW-1185">Reference proteome</keyword>
<evidence type="ECO:0000256" key="7">
    <source>
        <dbReference type="ARBA" id="ARBA00023277"/>
    </source>
</evidence>
<accession>A0A7X2P3X1</accession>
<comment type="catalytic activity">
    <reaction evidence="1">
        <text>Hydrolysis of terminal non-reducing alpha-L-arabinofuranoside residues in alpha-L-arabinosides.</text>
        <dbReference type="EC" id="3.2.1.55"/>
    </reaction>
</comment>
<evidence type="ECO:0000256" key="5">
    <source>
        <dbReference type="ARBA" id="ARBA00012670"/>
    </source>
</evidence>
<dbReference type="Pfam" id="PF06964">
    <property type="entry name" value="Alpha-L-AF_C"/>
    <property type="match status" value="1"/>
</dbReference>
<name>A0A7X2P3X1_9FIRM</name>
<dbReference type="RefSeq" id="WP_154432507.1">
    <property type="nucleotide sequence ID" value="NZ_VUMS01000016.1"/>
</dbReference>
<evidence type="ECO:0000256" key="6">
    <source>
        <dbReference type="ARBA" id="ARBA00022801"/>
    </source>
</evidence>
<dbReference type="SUPFAM" id="SSF51445">
    <property type="entry name" value="(Trans)glycosidases"/>
    <property type="match status" value="1"/>
</dbReference>
<dbReference type="InterPro" id="IPR055235">
    <property type="entry name" value="ASD1_cat"/>
</dbReference>
<gene>
    <name evidence="10" type="ORF">FYJ57_09935</name>
</gene>
<dbReference type="AlphaFoldDB" id="A0A7X2P3X1"/>
<dbReference type="SUPFAM" id="SSF51011">
    <property type="entry name" value="Glycosyl hydrolase domain"/>
    <property type="match status" value="1"/>
</dbReference>
<evidence type="ECO:0000256" key="4">
    <source>
        <dbReference type="ARBA" id="ARBA00011165"/>
    </source>
</evidence>
<evidence type="ECO:0000256" key="1">
    <source>
        <dbReference type="ARBA" id="ARBA00001462"/>
    </source>
</evidence>
<dbReference type="InterPro" id="IPR010720">
    <property type="entry name" value="Alpha-L-AF_C"/>
</dbReference>
<dbReference type="Gene3D" id="2.60.40.1180">
    <property type="entry name" value="Golgi alpha-mannosidase II"/>
    <property type="match status" value="1"/>
</dbReference>
<dbReference type="EMBL" id="VUMS01000016">
    <property type="protein sequence ID" value="MST67035.1"/>
    <property type="molecule type" value="Genomic_DNA"/>
</dbReference>
<organism evidence="10 11">
    <name type="scientific">Oliverpabstia intestinalis</name>
    <dbReference type="NCBI Taxonomy" id="2606633"/>
    <lineage>
        <taxon>Bacteria</taxon>
        <taxon>Bacillati</taxon>
        <taxon>Bacillota</taxon>
        <taxon>Clostridia</taxon>
        <taxon>Lachnospirales</taxon>
        <taxon>Lachnospiraceae</taxon>
        <taxon>Oliverpabstia</taxon>
    </lineage>
</organism>
<evidence type="ECO:0000256" key="2">
    <source>
        <dbReference type="ARBA" id="ARBA00004881"/>
    </source>
</evidence>
<dbReference type="InterPro" id="IPR017853">
    <property type="entry name" value="GH"/>
</dbReference>
<dbReference type="PANTHER" id="PTHR43576">
    <property type="entry name" value="ALPHA-L-ARABINOFURANOSIDASE C-RELATED"/>
    <property type="match status" value="1"/>
</dbReference>
<evidence type="ECO:0000256" key="8">
    <source>
        <dbReference type="ARBA" id="ARBA00023295"/>
    </source>
</evidence>
<comment type="pathway">
    <text evidence="2">Glycan metabolism.</text>
</comment>
<protein>
    <recommendedName>
        <fullName evidence="5">non-reducing end alpha-L-arabinofuranosidase</fullName>
        <ecNumber evidence="5">3.2.1.55</ecNumber>
    </recommendedName>
</protein>
<evidence type="ECO:0000259" key="9">
    <source>
        <dbReference type="SMART" id="SM00813"/>
    </source>
</evidence>
<dbReference type="Pfam" id="PF22848">
    <property type="entry name" value="ASD1_dom"/>
    <property type="match status" value="1"/>
</dbReference>
<proteinExistence type="inferred from homology"/>
<dbReference type="EC" id="3.2.1.55" evidence="5"/>
<dbReference type="PANTHER" id="PTHR43576:SF2">
    <property type="entry name" value="INTRACELLULAR EXO-ALPHA-L-ARABINOFURANOSIDASE 2"/>
    <property type="match status" value="1"/>
</dbReference>
<dbReference type="GO" id="GO:0046373">
    <property type="term" value="P:L-arabinose metabolic process"/>
    <property type="evidence" value="ECO:0007669"/>
    <property type="project" value="InterPro"/>
</dbReference>